<accession>A0A1E3I2B4</accession>
<dbReference type="EMBL" id="AWGJ01000002">
    <property type="protein sequence ID" value="ODN82689.1"/>
    <property type="molecule type" value="Genomic_DNA"/>
</dbReference>
<dbReference type="RefSeq" id="XP_018996689.1">
    <property type="nucleotide sequence ID" value="XM_019134262.1"/>
</dbReference>
<dbReference type="GeneID" id="30152290"/>
<organism evidence="2 3">
    <name type="scientific">Cryptococcus amylolentus CBS 6039</name>
    <dbReference type="NCBI Taxonomy" id="1295533"/>
    <lineage>
        <taxon>Eukaryota</taxon>
        <taxon>Fungi</taxon>
        <taxon>Dikarya</taxon>
        <taxon>Basidiomycota</taxon>
        <taxon>Agaricomycotina</taxon>
        <taxon>Tremellomycetes</taxon>
        <taxon>Tremellales</taxon>
        <taxon>Cryptococcaceae</taxon>
        <taxon>Cryptococcus</taxon>
    </lineage>
</organism>
<dbReference type="Proteomes" id="UP000094065">
    <property type="component" value="Unassembled WGS sequence"/>
</dbReference>
<reference evidence="2 3" key="1">
    <citation type="submission" date="2016-06" db="EMBL/GenBank/DDBJ databases">
        <title>Evolution of pathogenesis and genome organization in the Tremellales.</title>
        <authorList>
            <person name="Cuomo C."/>
            <person name="Litvintseva A."/>
            <person name="Heitman J."/>
            <person name="Chen Y."/>
            <person name="Sun S."/>
            <person name="Springer D."/>
            <person name="Dromer F."/>
            <person name="Young S."/>
            <person name="Zeng Q."/>
            <person name="Chapman S."/>
            <person name="Gujja S."/>
            <person name="Saif S."/>
            <person name="Birren B."/>
        </authorList>
    </citation>
    <scope>NUCLEOTIDE SEQUENCE [LARGE SCALE GENOMIC DNA]</scope>
    <source>
        <strain evidence="2 3">CBS 6039</strain>
    </source>
</reference>
<proteinExistence type="predicted"/>
<keyword evidence="3" id="KW-1185">Reference proteome</keyword>
<comment type="caution">
    <text evidence="2">The sequence shown here is derived from an EMBL/GenBank/DDBJ whole genome shotgun (WGS) entry which is preliminary data.</text>
</comment>
<feature type="region of interest" description="Disordered" evidence="1">
    <location>
        <begin position="1"/>
        <end position="32"/>
    </location>
</feature>
<gene>
    <name evidence="2" type="ORF">L202_00981</name>
</gene>
<name>A0A1E3I2B4_9TREE</name>
<protein>
    <submittedName>
        <fullName evidence="2">Uncharacterized protein</fullName>
    </submittedName>
</protein>
<evidence type="ECO:0000256" key="1">
    <source>
        <dbReference type="SAM" id="MobiDB-lite"/>
    </source>
</evidence>
<evidence type="ECO:0000313" key="2">
    <source>
        <dbReference type="EMBL" id="ODN82689.1"/>
    </source>
</evidence>
<dbReference type="AlphaFoldDB" id="A0A1E3I2B4"/>
<evidence type="ECO:0000313" key="3">
    <source>
        <dbReference type="Proteomes" id="UP000094065"/>
    </source>
</evidence>
<sequence>MSDEQRPQNEPAVETTPTEMDVDTAPTEPAVETTPTEFSEWERSLIPEQCSRMVNVFVNKTFDQFRIFNNSDPSARQVRRSDRLPVDSHLSEIVDSYLVEQVDARESKGETCGNIGHVYIKDPSIRWSADETALVLGGTISGHDWSKEEKDISSIV</sequence>